<accession>A0A6S7BY31</accession>
<dbReference type="AlphaFoldDB" id="A0A6S7BY31"/>
<organism evidence="1 2">
    <name type="scientific">Paraburkholderia ultramafica</name>
    <dbReference type="NCBI Taxonomy" id="1544867"/>
    <lineage>
        <taxon>Bacteria</taxon>
        <taxon>Pseudomonadati</taxon>
        <taxon>Pseudomonadota</taxon>
        <taxon>Betaproteobacteria</taxon>
        <taxon>Burkholderiales</taxon>
        <taxon>Burkholderiaceae</taxon>
        <taxon>Paraburkholderia</taxon>
    </lineage>
</organism>
<gene>
    <name evidence="1" type="ORF">LMG28614_05661</name>
</gene>
<evidence type="ECO:0000313" key="1">
    <source>
        <dbReference type="EMBL" id="CAB3802632.1"/>
    </source>
</evidence>
<evidence type="ECO:0000313" key="2">
    <source>
        <dbReference type="Proteomes" id="UP000494365"/>
    </source>
</evidence>
<name>A0A6S7BY31_9BURK</name>
<dbReference type="Proteomes" id="UP000494365">
    <property type="component" value="Unassembled WGS sequence"/>
</dbReference>
<protein>
    <recommendedName>
        <fullName evidence="3">KorA protein</fullName>
    </recommendedName>
</protein>
<reference evidence="1 2" key="1">
    <citation type="submission" date="2020-04" db="EMBL/GenBank/DDBJ databases">
        <authorList>
            <person name="De Canck E."/>
        </authorList>
    </citation>
    <scope>NUCLEOTIDE SEQUENCE [LARGE SCALE GENOMIC DNA]</scope>
    <source>
        <strain evidence="1 2">LMG 28614</strain>
    </source>
</reference>
<keyword evidence="2" id="KW-1185">Reference proteome</keyword>
<dbReference type="EMBL" id="CADIKK010000033">
    <property type="protein sequence ID" value="CAB3802632.1"/>
    <property type="molecule type" value="Genomic_DNA"/>
</dbReference>
<proteinExistence type="predicted"/>
<evidence type="ECO:0008006" key="3">
    <source>
        <dbReference type="Google" id="ProtNLM"/>
    </source>
</evidence>
<dbReference type="RefSeq" id="WP_175152666.1">
    <property type="nucleotide sequence ID" value="NZ_CADIKK010000033.1"/>
</dbReference>
<sequence>MQNRTVPMGIALSDVDDAFATGKASNVTIEGHGPKSWRVTFTVPDPRTGEPQLFTVLTQRGKIREWADPRNLLEWLADRYAVSEGSFVMLKEGDNRESEEGEP</sequence>